<feature type="domain" description="DUF5117" evidence="2">
    <location>
        <begin position="110"/>
        <end position="298"/>
    </location>
</feature>
<dbReference type="InterPro" id="IPR034032">
    <property type="entry name" value="Zn_MMP-like_bac"/>
</dbReference>
<dbReference type="PANTHER" id="PTHR38478">
    <property type="entry name" value="PEPTIDASE M1A AND M12B"/>
    <property type="match status" value="1"/>
</dbReference>
<protein>
    <submittedName>
        <fullName evidence="4">DUF5117 domain-containing protein</fullName>
    </submittedName>
</protein>
<dbReference type="Proteomes" id="UP000270046">
    <property type="component" value="Chromosome"/>
</dbReference>
<dbReference type="SUPFAM" id="SSF55486">
    <property type="entry name" value="Metalloproteases ('zincins'), catalytic domain"/>
    <property type="match status" value="1"/>
</dbReference>
<evidence type="ECO:0000313" key="5">
    <source>
        <dbReference type="Proteomes" id="UP000270046"/>
    </source>
</evidence>
<sequence>MLAAALTLAFGTADAQKKSKNATAAVDTAKAKSLALLAAAKPATTLKPYKEVVPATAKTLKSFFSLHLVADRYLFEIPDSLLKKDILVVSRIDKAPTGFRLPGGYMSYAGDEAAQSVIEFEKVPGDKIVMRSVAFREFSNDTTENGLARTLINSNYQTIQGAFPIKALNKEGKSSVIDMTDFINSDNSIFAIGEPFVRNFLGFMATDRSFIDDAKAFPTNVEIRSVKTYNQKPGPNGTPPPFSFEFNSSIVLLPAVPMKARLADPRIGFFSNSYIDFDANPHGVASTSYIWRWRMEPKAEDMDKYKRGELVEPQKPIVIYVDPATPKKWIPYLKQGINDWQAAFEKAGFKNAIVAKDAPLNDSTWSIDDARHSVLVYKPSAIPNAMGPSIKDPRTGEILETHINWYHSVMTLVQNWYTVQAGAIDPRARKPQLDDELMGQLIRFVSSHEIGHTLGLMHNFGSSSTVPVANLRNKAWVEEHGHTPSIMDYARFNYVAQPEDNISEKGIFPRIGDYDKWAIEWGYKLIPDAKTTNDEKPILNKWMIDKLASGKQYFYGSQVDAYSNDIYKGGNLDPRDQSEDLGDDAMLASTYGIKNLKRVVPNLTAWLKEPNENYDKIADMYTEVVTEYGRFMGHVLKNIGGVYTTPKTTEQAGPVFEVVEKAKQKRAMAFLQEQLFTTPYWLIDGKLYDRSTTDYNLVTRVQKGVVLQLISPQRITNMISEEHLYGDKAYSVTEMLGDLKKGIFSELTTHTTISIYRRDLQKIYVEALITNIVKQSTGIDNDALSILKAHAKTLSAQMKAASAGANATTKAHLTDLCERINNALKPKDNA</sequence>
<dbReference type="KEGG" id="muh:HYN43_014755"/>
<accession>A0A494VZ97</accession>
<dbReference type="GO" id="GO:0008237">
    <property type="term" value="F:metallopeptidase activity"/>
    <property type="evidence" value="ECO:0007669"/>
    <property type="project" value="InterPro"/>
</dbReference>
<dbReference type="AlphaFoldDB" id="A0A494VZ97"/>
<gene>
    <name evidence="4" type="ORF">HYN43_014755</name>
</gene>
<dbReference type="Pfam" id="PF17162">
    <property type="entry name" value="DUF5118"/>
    <property type="match status" value="1"/>
</dbReference>
<name>A0A494VZ97_9SPHI</name>
<evidence type="ECO:0000259" key="1">
    <source>
        <dbReference type="Pfam" id="PF16313"/>
    </source>
</evidence>
<dbReference type="CDD" id="cd04276">
    <property type="entry name" value="ZnMc_MMP_like_2"/>
    <property type="match status" value="1"/>
</dbReference>
<dbReference type="Pfam" id="PF16313">
    <property type="entry name" value="DUF4953"/>
    <property type="match status" value="1"/>
</dbReference>
<reference evidence="4 5" key="1">
    <citation type="submission" date="2018-10" db="EMBL/GenBank/DDBJ databases">
        <title>Genome sequencing of Mucilaginibacter sp. HYN0043.</title>
        <authorList>
            <person name="Kim M."/>
            <person name="Yi H."/>
        </authorList>
    </citation>
    <scope>NUCLEOTIDE SEQUENCE [LARGE SCALE GENOMIC DNA]</scope>
    <source>
        <strain evidence="4 5">HYN0043</strain>
    </source>
</reference>
<feature type="domain" description="EcxA zinc-binding" evidence="1">
    <location>
        <begin position="431"/>
        <end position="748"/>
    </location>
</feature>
<dbReference type="InterPro" id="IPR024079">
    <property type="entry name" value="MetalloPept_cat_dom_sf"/>
</dbReference>
<evidence type="ECO:0000259" key="3">
    <source>
        <dbReference type="Pfam" id="PF17162"/>
    </source>
</evidence>
<evidence type="ECO:0000313" key="4">
    <source>
        <dbReference type="EMBL" id="AYL99451.1"/>
    </source>
</evidence>
<dbReference type="Pfam" id="PF17148">
    <property type="entry name" value="DUF5117"/>
    <property type="match status" value="1"/>
</dbReference>
<dbReference type="InterPro" id="IPR033413">
    <property type="entry name" value="DUF5117"/>
</dbReference>
<dbReference type="InterPro" id="IPR032534">
    <property type="entry name" value="EcxA_zinc-bd"/>
</dbReference>
<dbReference type="EMBL" id="CP032869">
    <property type="protein sequence ID" value="AYL99451.1"/>
    <property type="molecule type" value="Genomic_DNA"/>
</dbReference>
<organism evidence="4 5">
    <name type="scientific">Mucilaginibacter celer</name>
    <dbReference type="NCBI Taxonomy" id="2305508"/>
    <lineage>
        <taxon>Bacteria</taxon>
        <taxon>Pseudomonadati</taxon>
        <taxon>Bacteroidota</taxon>
        <taxon>Sphingobacteriia</taxon>
        <taxon>Sphingobacteriales</taxon>
        <taxon>Sphingobacteriaceae</taxon>
        <taxon>Mucilaginibacter</taxon>
    </lineage>
</organism>
<keyword evidence="5" id="KW-1185">Reference proteome</keyword>
<dbReference type="InterPro" id="IPR033428">
    <property type="entry name" value="DUF5118"/>
</dbReference>
<evidence type="ECO:0000259" key="2">
    <source>
        <dbReference type="Pfam" id="PF17148"/>
    </source>
</evidence>
<dbReference type="OrthoDB" id="9776599at2"/>
<dbReference type="PANTHER" id="PTHR38478:SF1">
    <property type="entry name" value="ZINC DEPENDENT METALLOPROTEASE DOMAIN LIPOPROTEIN"/>
    <property type="match status" value="1"/>
</dbReference>
<feature type="domain" description="DUF5118" evidence="3">
    <location>
        <begin position="47"/>
        <end position="94"/>
    </location>
</feature>
<proteinExistence type="predicted"/>
<dbReference type="Gene3D" id="3.40.390.10">
    <property type="entry name" value="Collagenase (Catalytic Domain)"/>
    <property type="match status" value="1"/>
</dbReference>